<evidence type="ECO:0000313" key="1">
    <source>
        <dbReference type="EMBL" id="OIQ93737.1"/>
    </source>
</evidence>
<gene>
    <name evidence="1" type="ORF">GALL_243290</name>
</gene>
<reference evidence="1" key="1">
    <citation type="submission" date="2016-10" db="EMBL/GenBank/DDBJ databases">
        <title>Sequence of Gallionella enrichment culture.</title>
        <authorList>
            <person name="Poehlein A."/>
            <person name="Muehling M."/>
            <person name="Daniel R."/>
        </authorList>
    </citation>
    <scope>NUCLEOTIDE SEQUENCE</scope>
</reference>
<organism evidence="1">
    <name type="scientific">mine drainage metagenome</name>
    <dbReference type="NCBI Taxonomy" id="410659"/>
    <lineage>
        <taxon>unclassified sequences</taxon>
        <taxon>metagenomes</taxon>
        <taxon>ecological metagenomes</taxon>
    </lineage>
</organism>
<comment type="caution">
    <text evidence="1">The sequence shown here is derived from an EMBL/GenBank/DDBJ whole genome shotgun (WGS) entry which is preliminary data.</text>
</comment>
<name>A0A1J5RD77_9ZZZZ</name>
<sequence length="165" mass="17566">MTDEECLWGAVLRQALLDAVGLAPDRNSSGKSANVATQAEARRWIRHGGADFEAVCLAAGFEPAKVQQAAERAMTTGAAPASIARKPTVRTVDADQQEREGAITALWREGLNSVQIAARLDGLGLSTKKGGRWRSNTVREALNRLGMCSRLPPAARQGWQGVSAS</sequence>
<dbReference type="AlphaFoldDB" id="A0A1J5RD77"/>
<protein>
    <recommendedName>
        <fullName evidence="2">Recombinase domain-containing protein</fullName>
    </recommendedName>
</protein>
<proteinExistence type="predicted"/>
<evidence type="ECO:0008006" key="2">
    <source>
        <dbReference type="Google" id="ProtNLM"/>
    </source>
</evidence>
<dbReference type="EMBL" id="MLJW01000201">
    <property type="protein sequence ID" value="OIQ93737.1"/>
    <property type="molecule type" value="Genomic_DNA"/>
</dbReference>
<accession>A0A1J5RD77</accession>